<sequence>MSNGVLVGTQSNWSEEQIKDNERYIFTPTHEGTIQLGESPNKWGQTHNRAIRLVGYAEGTHELNLLLENVLGMGRSVIEDGIDMEDGTNPQRRPDLKYPYTYMVILWNYGMPTEKDGVTNLKYLVNVRYLDKDYLKNHKYSHVTD</sequence>
<organism evidence="1 2">
    <name type="scientific">Lactobacillus phage 3-521</name>
    <dbReference type="NCBI Taxonomy" id="2510943"/>
    <lineage>
        <taxon>Viruses</taxon>
        <taxon>Duplodnaviria</taxon>
        <taxon>Heunggongvirae</taxon>
        <taxon>Uroviricota</taxon>
        <taxon>Caudoviricetes</taxon>
        <taxon>Herelleviridae</taxon>
        <taxon>Watanabevirus</taxon>
        <taxon>Watanabevirus wv3521</taxon>
    </lineage>
</organism>
<protein>
    <submittedName>
        <fullName evidence="1">Uncharacterized protein</fullName>
    </submittedName>
</protein>
<reference evidence="1 2" key="1">
    <citation type="submission" date="2019-02" db="EMBL/GenBank/DDBJ databases">
        <title>Isolation of virulent Lactobacillus brevis phages.</title>
        <authorList>
            <person name="Feyereisen M."/>
            <person name="Mahony J."/>
            <person name="O'Sullivan T."/>
            <person name="van Sinderen D."/>
        </authorList>
    </citation>
    <scope>NUCLEOTIDE SEQUENCE [LARGE SCALE GENOMIC DNA]</scope>
</reference>
<name>A0A4Y5FGI0_9CAUD</name>
<proteinExistence type="predicted"/>
<dbReference type="EMBL" id="MK504444">
    <property type="protein sequence ID" value="QBJ03578.1"/>
    <property type="molecule type" value="Genomic_DNA"/>
</dbReference>
<gene>
    <name evidence="1" type="ORF">UCC3521_0040</name>
</gene>
<evidence type="ECO:0000313" key="1">
    <source>
        <dbReference type="EMBL" id="QBJ03578.1"/>
    </source>
</evidence>
<dbReference type="Proteomes" id="UP000309991">
    <property type="component" value="Segment"/>
</dbReference>
<evidence type="ECO:0000313" key="2">
    <source>
        <dbReference type="Proteomes" id="UP000309991"/>
    </source>
</evidence>
<accession>A0A4Y5FGI0</accession>
<keyword evidence="2" id="KW-1185">Reference proteome</keyword>